<feature type="domain" description="Helix-turn-helix" evidence="1">
    <location>
        <begin position="20"/>
        <end position="66"/>
    </location>
</feature>
<dbReference type="Pfam" id="PF12728">
    <property type="entry name" value="HTH_17"/>
    <property type="match status" value="1"/>
</dbReference>
<comment type="caution">
    <text evidence="2">The sequence shown here is derived from an EMBL/GenBank/DDBJ whole genome shotgun (WGS) entry which is preliminary data.</text>
</comment>
<proteinExistence type="predicted"/>
<accession>A0A0B2JRC7</accession>
<evidence type="ECO:0000313" key="3">
    <source>
        <dbReference type="Proteomes" id="UP000030993"/>
    </source>
</evidence>
<reference evidence="2 3" key="1">
    <citation type="journal article" date="2013" name="PLoS ONE">
        <title>Identification and characterization of three novel lipases belonging to families II and V from Anaerovibrio lipolyticus 5ST.</title>
        <authorList>
            <person name="Prive F."/>
            <person name="Kaderbhai N.N."/>
            <person name="Girdwood S."/>
            <person name="Worgan H.J."/>
            <person name="Pinloche E."/>
            <person name="Scollan N.D."/>
            <person name="Huws S.A."/>
            <person name="Newbold C.J."/>
        </authorList>
    </citation>
    <scope>NUCLEOTIDE SEQUENCE [LARGE SCALE GENOMIC DNA]</scope>
    <source>
        <strain evidence="2 3">5S</strain>
    </source>
</reference>
<evidence type="ECO:0000259" key="1">
    <source>
        <dbReference type="Pfam" id="PF12728"/>
    </source>
</evidence>
<gene>
    <name evidence="2" type="ORF">NZ47_11905</name>
</gene>
<protein>
    <recommendedName>
        <fullName evidence="1">Helix-turn-helix domain-containing protein</fullName>
    </recommendedName>
</protein>
<dbReference type="GO" id="GO:0003677">
    <property type="term" value="F:DNA binding"/>
    <property type="evidence" value="ECO:0007669"/>
    <property type="project" value="InterPro"/>
</dbReference>
<dbReference type="AlphaFoldDB" id="A0A0B2JRC7"/>
<dbReference type="EMBL" id="JSCE01000219">
    <property type="protein sequence ID" value="KHM50915.1"/>
    <property type="molecule type" value="Genomic_DNA"/>
</dbReference>
<name>A0A0B2JRC7_9FIRM</name>
<sequence>MEQKVDKRTEGLVMDNAERLMNVEEVAKRLRTSRAVTAELLRLGWLKSVRFGSEYRIPKFALHEFIVDNIGVDILEKLEAVGAE</sequence>
<dbReference type="Proteomes" id="UP000030993">
    <property type="component" value="Unassembled WGS sequence"/>
</dbReference>
<keyword evidence="3" id="KW-1185">Reference proteome</keyword>
<dbReference type="InterPro" id="IPR041657">
    <property type="entry name" value="HTH_17"/>
</dbReference>
<dbReference type="NCBIfam" id="TIGR01764">
    <property type="entry name" value="excise"/>
    <property type="match status" value="1"/>
</dbReference>
<evidence type="ECO:0000313" key="2">
    <source>
        <dbReference type="EMBL" id="KHM50915.1"/>
    </source>
</evidence>
<dbReference type="InterPro" id="IPR010093">
    <property type="entry name" value="SinI_DNA-bd"/>
</dbReference>
<organism evidence="2 3">
    <name type="scientific">Anaerovibrio lipolyticus</name>
    <dbReference type="NCBI Taxonomy" id="82374"/>
    <lineage>
        <taxon>Bacteria</taxon>
        <taxon>Bacillati</taxon>
        <taxon>Bacillota</taxon>
        <taxon>Negativicutes</taxon>
        <taxon>Selenomonadales</taxon>
        <taxon>Selenomonadaceae</taxon>
        <taxon>Anaerovibrio</taxon>
    </lineage>
</organism>
<dbReference type="RefSeq" id="WP_039211133.1">
    <property type="nucleotide sequence ID" value="NZ_JSCE01000219.1"/>
</dbReference>